<keyword evidence="1" id="KW-0812">Transmembrane</keyword>
<feature type="transmembrane region" description="Helical" evidence="1">
    <location>
        <begin position="261"/>
        <end position="283"/>
    </location>
</feature>
<dbReference type="RefSeq" id="WP_071628684.1">
    <property type="nucleotide sequence ID" value="NZ_CP022375.1"/>
</dbReference>
<accession>A0A345JQ02</accession>
<evidence type="ECO:0000313" key="3">
    <source>
        <dbReference type="Proteomes" id="UP000253862"/>
    </source>
</evidence>
<evidence type="ECO:0008006" key="4">
    <source>
        <dbReference type="Google" id="ProtNLM"/>
    </source>
</evidence>
<dbReference type="AlphaFoldDB" id="A0A345JQ02"/>
<organism evidence="2 3">
    <name type="scientific">Francisella opportunistica</name>
    <dbReference type="NCBI Taxonomy" id="2016517"/>
    <lineage>
        <taxon>Bacteria</taxon>
        <taxon>Pseudomonadati</taxon>
        <taxon>Pseudomonadota</taxon>
        <taxon>Gammaproteobacteria</taxon>
        <taxon>Thiotrichales</taxon>
        <taxon>Francisellaceae</taxon>
        <taxon>Francisella</taxon>
    </lineage>
</organism>
<protein>
    <recommendedName>
        <fullName evidence="4">Polysaccharide chain length determinant N-terminal domain-containing protein</fullName>
    </recommendedName>
</protein>
<keyword evidence="3" id="KW-1185">Reference proteome</keyword>
<reference evidence="2 3" key="1">
    <citation type="submission" date="2017-07" db="EMBL/GenBank/DDBJ databases">
        <title>Complete genome sequences and comparative analysis of the novel pathogen Francisella opportunistica.</title>
        <authorList>
            <person name="Dietrich E.A."/>
            <person name="Kingry L.C."/>
            <person name="Petersen J.M."/>
        </authorList>
    </citation>
    <scope>NUCLEOTIDE SEQUENCE [LARGE SCALE GENOMIC DNA]</scope>
    <source>
        <strain evidence="2 3">14-2155</strain>
    </source>
</reference>
<dbReference type="Proteomes" id="UP000253862">
    <property type="component" value="Chromosome"/>
</dbReference>
<keyword evidence="1" id="KW-1133">Transmembrane helix</keyword>
<proteinExistence type="predicted"/>
<gene>
    <name evidence="2" type="ORF">CGC43_01745</name>
</gene>
<dbReference type="EMBL" id="CP022375">
    <property type="protein sequence ID" value="AXH29398.1"/>
    <property type="molecule type" value="Genomic_DNA"/>
</dbReference>
<name>A0A345JQ02_9GAMM</name>
<feature type="transmembrane region" description="Helical" evidence="1">
    <location>
        <begin position="28"/>
        <end position="53"/>
    </location>
</feature>
<sequence length="295" mass="33376">MAEIKNDEYIEISLTKILVGLFSNIKTFFAVLILGCCLTAAAAWFFSLSYTYLQMIQPPYYLKGYVSNEVIANNKLNIILDNLLQDTQQSQPDNKILNDIDIIKPGDELKIKPNRDEKSTYFALSTSAKLSDKSTVNTLFSDIMEKFSSSDIVQRQLQLWKENLQQTLAANQQNIDRYKQIIKSDQVYLKQLSASRDVGSLQGQTLLASYMDRINSYQNKVFSLEDSQRDLKLSLASLQSKVVAIGNIIYAKNSKLSTVKLIIIGVILSIVIALLAVFLKIIFSKAITEYRNLKQ</sequence>
<evidence type="ECO:0000313" key="2">
    <source>
        <dbReference type="EMBL" id="AXH29398.1"/>
    </source>
</evidence>
<keyword evidence="1" id="KW-0472">Membrane</keyword>
<evidence type="ECO:0000256" key="1">
    <source>
        <dbReference type="SAM" id="Phobius"/>
    </source>
</evidence>